<dbReference type="EMBL" id="JMIY01000006">
    <property type="protein sequence ID" value="KCZ71299.1"/>
    <property type="molecule type" value="Genomic_DNA"/>
</dbReference>
<dbReference type="PANTHER" id="PTHR30349:SF41">
    <property type="entry name" value="INTEGRASE_RECOMBINASE PROTEIN MJ0367-RELATED"/>
    <property type="match status" value="1"/>
</dbReference>
<dbReference type="InterPro" id="IPR050090">
    <property type="entry name" value="Tyrosine_recombinase_XerCD"/>
</dbReference>
<evidence type="ECO:0000256" key="2">
    <source>
        <dbReference type="ARBA" id="ARBA00023125"/>
    </source>
</evidence>
<dbReference type="OrthoDB" id="142231at2157"/>
<organism evidence="5 6">
    <name type="scientific">Candidatus Methanoperedens nitratireducens</name>
    <dbReference type="NCBI Taxonomy" id="1392998"/>
    <lineage>
        <taxon>Archaea</taxon>
        <taxon>Methanobacteriati</taxon>
        <taxon>Methanobacteriota</taxon>
        <taxon>Stenosarchaea group</taxon>
        <taxon>Methanomicrobia</taxon>
        <taxon>Methanosarcinales</taxon>
        <taxon>ANME-2 cluster</taxon>
        <taxon>Candidatus Methanoperedentaceae</taxon>
        <taxon>Candidatus Methanoperedens</taxon>
    </lineage>
</organism>
<dbReference type="InterPro" id="IPR002104">
    <property type="entry name" value="Integrase_catalytic"/>
</dbReference>
<keyword evidence="1" id="KW-0229">DNA integration</keyword>
<evidence type="ECO:0000256" key="1">
    <source>
        <dbReference type="ARBA" id="ARBA00022908"/>
    </source>
</evidence>
<dbReference type="SUPFAM" id="SSF56349">
    <property type="entry name" value="DNA breaking-rejoining enzymes"/>
    <property type="match status" value="1"/>
</dbReference>
<dbReference type="GO" id="GO:0015074">
    <property type="term" value="P:DNA integration"/>
    <property type="evidence" value="ECO:0007669"/>
    <property type="project" value="UniProtKB-KW"/>
</dbReference>
<dbReference type="Gene3D" id="1.10.150.130">
    <property type="match status" value="1"/>
</dbReference>
<dbReference type="PANTHER" id="PTHR30349">
    <property type="entry name" value="PHAGE INTEGRASE-RELATED"/>
    <property type="match status" value="1"/>
</dbReference>
<gene>
    <name evidence="5" type="ORF">ANME2D_02501</name>
</gene>
<dbReference type="AlphaFoldDB" id="A0A062V681"/>
<dbReference type="InterPro" id="IPR011010">
    <property type="entry name" value="DNA_brk_join_enz"/>
</dbReference>
<dbReference type="PROSITE" id="PS51898">
    <property type="entry name" value="TYR_RECOMBINASE"/>
    <property type="match status" value="1"/>
</dbReference>
<dbReference type="GO" id="GO:0006310">
    <property type="term" value="P:DNA recombination"/>
    <property type="evidence" value="ECO:0007669"/>
    <property type="project" value="UniProtKB-KW"/>
</dbReference>
<dbReference type="Proteomes" id="UP000027153">
    <property type="component" value="Unassembled WGS sequence"/>
</dbReference>
<comment type="caution">
    <text evidence="5">The sequence shown here is derived from an EMBL/GenBank/DDBJ whole genome shotgun (WGS) entry which is preliminary data.</text>
</comment>
<reference evidence="5 6" key="1">
    <citation type="journal article" date="2013" name="Nature">
        <title>Anaerobic oxidation of methane coupled to nitrate reduction in a novel archaeal lineage.</title>
        <authorList>
            <person name="Haroon M.F."/>
            <person name="Hu S."/>
            <person name="Shi Y."/>
            <person name="Imelfort M."/>
            <person name="Keller J."/>
            <person name="Hugenholtz P."/>
            <person name="Yuan Z."/>
            <person name="Tyson G.W."/>
        </authorList>
    </citation>
    <scope>NUCLEOTIDE SEQUENCE [LARGE SCALE GENOMIC DNA]</scope>
    <source>
        <strain evidence="5 6">ANME-2d</strain>
    </source>
</reference>
<accession>A0A062V681</accession>
<dbReference type="InterPro" id="IPR010998">
    <property type="entry name" value="Integrase_recombinase_N"/>
</dbReference>
<evidence type="ECO:0000313" key="5">
    <source>
        <dbReference type="EMBL" id="KCZ71299.1"/>
    </source>
</evidence>
<evidence type="ECO:0000256" key="3">
    <source>
        <dbReference type="ARBA" id="ARBA00023172"/>
    </source>
</evidence>
<keyword evidence="2" id="KW-0238">DNA-binding</keyword>
<evidence type="ECO:0000313" key="6">
    <source>
        <dbReference type="Proteomes" id="UP000027153"/>
    </source>
</evidence>
<proteinExistence type="predicted"/>
<evidence type="ECO:0000259" key="4">
    <source>
        <dbReference type="PROSITE" id="PS51898"/>
    </source>
</evidence>
<keyword evidence="6" id="KW-1185">Reference proteome</keyword>
<name>A0A062V681_9EURY</name>
<dbReference type="InterPro" id="IPR013762">
    <property type="entry name" value="Integrase-like_cat_sf"/>
</dbReference>
<dbReference type="Gene3D" id="1.10.443.10">
    <property type="entry name" value="Intergrase catalytic core"/>
    <property type="match status" value="1"/>
</dbReference>
<dbReference type="Pfam" id="PF00589">
    <property type="entry name" value="Phage_integrase"/>
    <property type="match status" value="1"/>
</dbReference>
<keyword evidence="3" id="KW-0233">DNA recombination</keyword>
<protein>
    <submittedName>
        <fullName evidence="5">Site-specific recombinase XerD</fullName>
    </submittedName>
</protein>
<dbReference type="GO" id="GO:0003677">
    <property type="term" value="F:DNA binding"/>
    <property type="evidence" value="ECO:0007669"/>
    <property type="project" value="UniProtKB-KW"/>
</dbReference>
<feature type="domain" description="Tyr recombinase" evidence="4">
    <location>
        <begin position="106"/>
        <end position="290"/>
    </location>
</feature>
<sequence>MDARLLTVKFCDYSKYIKGYSQATLRRYKAVTHNYFKFAGINEIEEVTEDNVRNLFFYGRTTKNWGQNTFIQYHKTLGVFFRWCIKEGYLKINPIEEIETPKLPKRLPPKLTKQDALRLLEVVYNYPYKYKFLRYRNQAIFATFLFSGIRKKELLNLKLTDVDIENMSIFIRQGKGSKDRVVPISFRLAEMLTKYLAERHRLKRTCPEFFTSLNRNVGFTESGMKRLVDNIVGASGIKFTIHKLRHTFATLMLEGGCDIYSLSRMLGHNDIKTTTIYLAASADHLRSQMTKHPLNDF</sequence>
<dbReference type="RefSeq" id="WP_048092100.1">
    <property type="nucleotide sequence ID" value="NZ_JMIY01000006.1"/>
</dbReference>